<sequence>MINLLPRWQKRLLVVLAGVAVLGLLGFSFVVGRVLAGPDYPSSTSADAGFARDMQIHHAQAVEMSLMVRDRTENEEVRAIAYDIVLTQQQQIGQMYGWLREWNLPQSSGGQHMAWMSAHPTGHNGHDKDYGAGTRTAKDLEVMSEGLMPGMATSAQLAALSNAEGVDADRVYLTLMIAHHVAGADMAEAAADLAETGHVRMLAAKMAEGQQAEITALQELLGRI</sequence>
<dbReference type="PANTHER" id="PTHR36933:SF1">
    <property type="entry name" value="SLL0788 PROTEIN"/>
    <property type="match status" value="1"/>
</dbReference>
<evidence type="ECO:0000313" key="3">
    <source>
        <dbReference type="Proteomes" id="UP001163293"/>
    </source>
</evidence>
<dbReference type="RefSeq" id="WP_015062044.1">
    <property type="nucleotide sequence ID" value="NZ_CP101182.1"/>
</dbReference>
<reference evidence="2" key="1">
    <citation type="submission" date="2022-07" db="EMBL/GenBank/DDBJ databases">
        <authorList>
            <person name="Wu T."/>
        </authorList>
    </citation>
    <scope>NUCLEOTIDE SEQUENCE</scope>
    <source>
        <strain evidence="2">SD-1</strain>
        <plasmid evidence="2">unnamed3</plasmid>
    </source>
</reference>
<name>A0AAX3EPU1_PAEUR</name>
<evidence type="ECO:0000313" key="2">
    <source>
        <dbReference type="EMBL" id="UYW00054.1"/>
    </source>
</evidence>
<dbReference type="EMBL" id="CP101188">
    <property type="protein sequence ID" value="UYW00054.1"/>
    <property type="molecule type" value="Genomic_DNA"/>
</dbReference>
<dbReference type="AlphaFoldDB" id="A0AAX3EPU1"/>
<dbReference type="PANTHER" id="PTHR36933">
    <property type="entry name" value="SLL0788 PROTEIN"/>
    <property type="match status" value="1"/>
</dbReference>
<protein>
    <submittedName>
        <fullName evidence="2">DUF305 domain-containing protein</fullName>
    </submittedName>
</protein>
<proteinExistence type="predicted"/>
<accession>A0AAX3EPU1</accession>
<dbReference type="Gene3D" id="1.20.1260.10">
    <property type="match status" value="1"/>
</dbReference>
<organism evidence="2 3">
    <name type="scientific">Paenarthrobacter ureafaciens</name>
    <dbReference type="NCBI Taxonomy" id="37931"/>
    <lineage>
        <taxon>Bacteria</taxon>
        <taxon>Bacillati</taxon>
        <taxon>Actinomycetota</taxon>
        <taxon>Actinomycetes</taxon>
        <taxon>Micrococcales</taxon>
        <taxon>Micrococcaceae</taxon>
        <taxon>Paenarthrobacter</taxon>
    </lineage>
</organism>
<dbReference type="Pfam" id="PF03713">
    <property type="entry name" value="DUF305"/>
    <property type="match status" value="1"/>
</dbReference>
<keyword evidence="3" id="KW-1185">Reference proteome</keyword>
<geneLocation type="plasmid" evidence="2 3">
    <name>unnamed3</name>
</geneLocation>
<dbReference type="Proteomes" id="UP001163293">
    <property type="component" value="Plasmid unnamed3"/>
</dbReference>
<keyword evidence="2" id="KW-0614">Plasmid</keyword>
<dbReference type="InterPro" id="IPR005183">
    <property type="entry name" value="DUF305_CopM-like"/>
</dbReference>
<gene>
    <name evidence="2" type="ORF">NL394_23195</name>
</gene>
<feature type="domain" description="DUF305" evidence="1">
    <location>
        <begin position="47"/>
        <end position="221"/>
    </location>
</feature>
<evidence type="ECO:0000259" key="1">
    <source>
        <dbReference type="Pfam" id="PF03713"/>
    </source>
</evidence>
<dbReference type="InterPro" id="IPR012347">
    <property type="entry name" value="Ferritin-like"/>
</dbReference>